<dbReference type="Pfam" id="PF00581">
    <property type="entry name" value="Rhodanese"/>
    <property type="match status" value="1"/>
</dbReference>
<reference evidence="4 5" key="1">
    <citation type="submission" date="2019-11" db="EMBL/GenBank/DDBJ databases">
        <authorList>
            <person name="Dong K."/>
        </authorList>
    </citation>
    <scope>NUCLEOTIDE SEQUENCE [LARGE SCALE GENOMIC DNA]</scope>
    <source>
        <strain evidence="4 5">DK608</strain>
    </source>
</reference>
<feature type="region of interest" description="Disordered" evidence="1">
    <location>
        <begin position="215"/>
        <end position="234"/>
    </location>
</feature>
<feature type="compositionally biased region" description="Basic and acidic residues" evidence="1">
    <location>
        <begin position="224"/>
        <end position="234"/>
    </location>
</feature>
<comment type="caution">
    <text evidence="4">The sequence shown here is derived from an EMBL/GenBank/DDBJ whole genome shotgun (WGS) entry which is preliminary data.</text>
</comment>
<dbReference type="PROSITE" id="PS50206">
    <property type="entry name" value="RHODANESE_3"/>
    <property type="match status" value="1"/>
</dbReference>
<dbReference type="SUPFAM" id="SSF52821">
    <property type="entry name" value="Rhodanese/Cell cycle control phosphatase"/>
    <property type="match status" value="1"/>
</dbReference>
<dbReference type="NCBIfam" id="TIGR03865">
    <property type="entry name" value="PQQ_CXXCW"/>
    <property type="match status" value="1"/>
</dbReference>
<accession>A0A6L6IUV5</accession>
<dbReference type="EMBL" id="WMII01000006">
    <property type="protein sequence ID" value="MTH64285.1"/>
    <property type="molecule type" value="Genomic_DNA"/>
</dbReference>
<proteinExistence type="predicted"/>
<organism evidence="4 5">
    <name type="scientific">Paracoccus shanxieyensis</name>
    <dbReference type="NCBI Taxonomy" id="2675752"/>
    <lineage>
        <taxon>Bacteria</taxon>
        <taxon>Pseudomonadati</taxon>
        <taxon>Pseudomonadota</taxon>
        <taxon>Alphaproteobacteria</taxon>
        <taxon>Rhodobacterales</taxon>
        <taxon>Paracoccaceae</taxon>
        <taxon>Paracoccus</taxon>
    </lineage>
</organism>
<keyword evidence="2" id="KW-0812">Transmembrane</keyword>
<evidence type="ECO:0000256" key="2">
    <source>
        <dbReference type="SAM" id="Phobius"/>
    </source>
</evidence>
<keyword evidence="2" id="KW-0472">Membrane</keyword>
<dbReference type="Gene3D" id="3.40.250.10">
    <property type="entry name" value="Rhodanese-like domain"/>
    <property type="match status" value="1"/>
</dbReference>
<protein>
    <submittedName>
        <fullName evidence="4">PQQ-dependent catabolism-associated CXXCW motif protein</fullName>
    </submittedName>
</protein>
<sequence length="234" mass="25247">MSRCRGELQSDMPSSCGLLASATLPVATIGPCDQVSAKTRGDILSNGLIRALCLTALLAAPGIAAAQALFDAAGYRIASYRAPVPDQAPGAQTVTARQVQQLRAQGALLLDVLGLQQYTIADDGTWLTPERRQSLPGAVWLPVVGWGKLEPWQQHYLNDSLAALTHGDKAMPIVVFCKVDCWVSWNTAKRLHEMGHSRLYWFSGGAEAWQDAGFPLQPVTPRPLRRDKGSPPPP</sequence>
<evidence type="ECO:0000313" key="4">
    <source>
        <dbReference type="EMBL" id="MTH64285.1"/>
    </source>
</evidence>
<gene>
    <name evidence="4" type="ORF">GL284_08375</name>
</gene>
<keyword evidence="5" id="KW-1185">Reference proteome</keyword>
<dbReference type="InterPro" id="IPR036873">
    <property type="entry name" value="Rhodanese-like_dom_sf"/>
</dbReference>
<evidence type="ECO:0000259" key="3">
    <source>
        <dbReference type="PROSITE" id="PS50206"/>
    </source>
</evidence>
<feature type="domain" description="Rhodanese" evidence="3">
    <location>
        <begin position="172"/>
        <end position="218"/>
    </location>
</feature>
<dbReference type="Proteomes" id="UP000478740">
    <property type="component" value="Unassembled WGS sequence"/>
</dbReference>
<name>A0A6L6IUV5_9RHOB</name>
<dbReference type="CDD" id="cd00158">
    <property type="entry name" value="RHOD"/>
    <property type="match status" value="1"/>
</dbReference>
<dbReference type="InterPro" id="IPR022376">
    <property type="entry name" value="PQQ_CXXCW"/>
</dbReference>
<evidence type="ECO:0000256" key="1">
    <source>
        <dbReference type="SAM" id="MobiDB-lite"/>
    </source>
</evidence>
<keyword evidence="2" id="KW-1133">Transmembrane helix</keyword>
<dbReference type="AlphaFoldDB" id="A0A6L6IUV5"/>
<dbReference type="InterPro" id="IPR001763">
    <property type="entry name" value="Rhodanese-like_dom"/>
</dbReference>
<evidence type="ECO:0000313" key="5">
    <source>
        <dbReference type="Proteomes" id="UP000478740"/>
    </source>
</evidence>
<feature type="transmembrane region" description="Helical" evidence="2">
    <location>
        <begin position="48"/>
        <end position="70"/>
    </location>
</feature>